<feature type="compositionally biased region" description="Polar residues" evidence="2">
    <location>
        <begin position="365"/>
        <end position="375"/>
    </location>
</feature>
<feature type="region of interest" description="Disordered" evidence="2">
    <location>
        <begin position="362"/>
        <end position="434"/>
    </location>
</feature>
<feature type="compositionally biased region" description="Basic and acidic residues" evidence="2">
    <location>
        <begin position="330"/>
        <end position="339"/>
    </location>
</feature>
<feature type="compositionally biased region" description="Polar residues" evidence="2">
    <location>
        <begin position="418"/>
        <end position="434"/>
    </location>
</feature>
<name>A0ABR2K7G6_9EUKA</name>
<dbReference type="EMBL" id="JAPFFF010000006">
    <property type="protein sequence ID" value="KAK8887077.1"/>
    <property type="molecule type" value="Genomic_DNA"/>
</dbReference>
<feature type="compositionally biased region" description="Polar residues" evidence="2">
    <location>
        <begin position="382"/>
        <end position="402"/>
    </location>
</feature>
<comment type="caution">
    <text evidence="3">The sequence shown here is derived from an EMBL/GenBank/DDBJ whole genome shotgun (WGS) entry which is preliminary data.</text>
</comment>
<evidence type="ECO:0000256" key="2">
    <source>
        <dbReference type="SAM" id="MobiDB-lite"/>
    </source>
</evidence>
<gene>
    <name evidence="3" type="ORF">M9Y10_038113</name>
</gene>
<evidence type="ECO:0000256" key="1">
    <source>
        <dbReference type="SAM" id="Coils"/>
    </source>
</evidence>
<accession>A0ABR2K7G6</accession>
<organism evidence="3 4">
    <name type="scientific">Tritrichomonas musculus</name>
    <dbReference type="NCBI Taxonomy" id="1915356"/>
    <lineage>
        <taxon>Eukaryota</taxon>
        <taxon>Metamonada</taxon>
        <taxon>Parabasalia</taxon>
        <taxon>Tritrichomonadida</taxon>
        <taxon>Tritrichomonadidae</taxon>
        <taxon>Tritrichomonas</taxon>
    </lineage>
</organism>
<evidence type="ECO:0000313" key="4">
    <source>
        <dbReference type="Proteomes" id="UP001470230"/>
    </source>
</evidence>
<keyword evidence="4" id="KW-1185">Reference proteome</keyword>
<feature type="compositionally biased region" description="Polar residues" evidence="2">
    <location>
        <begin position="340"/>
        <end position="350"/>
    </location>
</feature>
<evidence type="ECO:0000313" key="3">
    <source>
        <dbReference type="EMBL" id="KAK8887077.1"/>
    </source>
</evidence>
<proteinExistence type="predicted"/>
<reference evidence="3 4" key="1">
    <citation type="submission" date="2024-04" db="EMBL/GenBank/DDBJ databases">
        <title>Tritrichomonas musculus Genome.</title>
        <authorList>
            <person name="Alves-Ferreira E."/>
            <person name="Grigg M."/>
            <person name="Lorenzi H."/>
            <person name="Galac M."/>
        </authorList>
    </citation>
    <scope>NUCLEOTIDE SEQUENCE [LARGE SCALE GENOMIC DNA]</scope>
    <source>
        <strain evidence="3 4">EAF2021</strain>
    </source>
</reference>
<feature type="region of interest" description="Disordered" evidence="2">
    <location>
        <begin position="319"/>
        <end position="350"/>
    </location>
</feature>
<protein>
    <submittedName>
        <fullName evidence="3">Uncharacterized protein</fullName>
    </submittedName>
</protein>
<keyword evidence="1" id="KW-0175">Coiled coil</keyword>
<sequence length="434" mass="50362">MFQSRDDILKKRQSIKESYTFRHIGGRDVDDKVLPRKVAEMAKVPVLDINSDVKSKLYQLEQTEVLSPPRFDRIEFRRELQASSKRLLKIQNGMPLSAVCRENTSPSYQALSPRRVHFASQKEILFPPRGYVAPGLTRKSEFVLPNVPGNESLAERAQDQLVRFKNKIYEAERQKFNETFEELNRRNKRRPQAIMQQYEDYVKYGLEESQRRADRAEKLSILKERRSESWWPDVVDSFPKEGRSKRDLEILELFASAPKEFNEKTIGNLYREALERFKDADTVKQILLHINELCHYVKDYRLLMVFKAAERDYAEAHNIPLPSSSINSDEQDKKDENDSQQRLTVTFTDIPTNNLREAKTAFPSAFQNQPTNSDTNLEEQETFPTVSSNQNAHHVSIMTSSKPLRPLPKKNEPFPSIPETNTVKMSSASTMTDE</sequence>
<feature type="coiled-coil region" evidence="1">
    <location>
        <begin position="154"/>
        <end position="186"/>
    </location>
</feature>
<dbReference type="Proteomes" id="UP001470230">
    <property type="component" value="Unassembled WGS sequence"/>
</dbReference>